<comment type="function">
    <text evidence="12">Catalyzes the reversible phosphatidyl group transfer from one phosphatidylglycerol molecule to another to form cardiolipin (CL) (diphosphatidylglycerol) and glycerol.</text>
</comment>
<keyword evidence="8 12" id="KW-0443">Lipid metabolism</keyword>
<evidence type="ECO:0000256" key="9">
    <source>
        <dbReference type="ARBA" id="ARBA00023136"/>
    </source>
</evidence>
<dbReference type="EMBL" id="FOKI01000018">
    <property type="protein sequence ID" value="SFB22081.1"/>
    <property type="molecule type" value="Genomic_DNA"/>
</dbReference>
<keyword evidence="11 12" id="KW-1208">Phospholipid metabolism</keyword>
<dbReference type="STRING" id="84698.SAMN04488528_101861"/>
<dbReference type="InterPro" id="IPR001736">
    <property type="entry name" value="PLipase_D/transphosphatidylase"/>
</dbReference>
<feature type="domain" description="PLD phosphodiesterase" evidence="14">
    <location>
        <begin position="393"/>
        <end position="420"/>
    </location>
</feature>
<feature type="active site" evidence="12">
    <location>
        <position position="398"/>
    </location>
</feature>
<sequence>MVTFILENLIYILFFINIVISLAIIALERKEPEKTIAWLLVFILLPPIGFILYIFIGRNWKLKTLNKGLSKEMKDLVNPIIDRIEDKSYKNLMELVANNSQSPIFVNNAVTILNNGEEKFDALKKELFKAKHHIHLEYYIVKNDSIGNEIKDILIKKSKEGVKVRFIMDRVGSIRLKKSYIRDLERNGIEVAQYSYFLAPLLRRINTQINYRNHRKIVVIDGKVGFLGGINIGDEYLGKSSLGFWRDTHIMIKGDCVLGLQSVFLDDFLTIEKANNRYTFYDKEFDRYFPTLENETGNCIMQLVKSGPESTYPSIMQSIIKMIYIATSHIYITTPYFVPPESVMEALRTSILSGVKVKILVPAKPDHLTVYLASKTYLSELVDCGAEIYCYNKDCFIHGKVLTIDGKMSTVGTANMDRRSYELNYELNSIIYNENITMELDEKFMDDLRCSTRLYSEDFSDITKVEKLLQGIARIFSSLL</sequence>
<dbReference type="GO" id="GO:0008808">
    <property type="term" value="F:cardiolipin synthase activity"/>
    <property type="evidence" value="ECO:0007669"/>
    <property type="project" value="UniProtKB-UniRule"/>
</dbReference>
<keyword evidence="5 12" id="KW-0812">Transmembrane</keyword>
<evidence type="ECO:0000256" key="5">
    <source>
        <dbReference type="ARBA" id="ARBA00022692"/>
    </source>
</evidence>
<dbReference type="InterPro" id="IPR025202">
    <property type="entry name" value="PLD-like_dom"/>
</dbReference>
<dbReference type="Gene3D" id="3.30.870.10">
    <property type="entry name" value="Endonuclease Chain A"/>
    <property type="match status" value="2"/>
</dbReference>
<feature type="active site" evidence="12">
    <location>
        <position position="216"/>
    </location>
</feature>
<feature type="active site" evidence="12">
    <location>
        <position position="221"/>
    </location>
</feature>
<feature type="active site" evidence="12">
    <location>
        <position position="405"/>
    </location>
</feature>
<evidence type="ECO:0000256" key="11">
    <source>
        <dbReference type="ARBA" id="ARBA00023264"/>
    </source>
</evidence>
<keyword evidence="2 12" id="KW-1003">Cell membrane</keyword>
<evidence type="ECO:0000313" key="16">
    <source>
        <dbReference type="Proteomes" id="UP000198619"/>
    </source>
</evidence>
<evidence type="ECO:0000256" key="3">
    <source>
        <dbReference type="ARBA" id="ARBA00022516"/>
    </source>
</evidence>
<dbReference type="HAMAP" id="MF_01916">
    <property type="entry name" value="Cardiolipin_synth_Cls"/>
    <property type="match status" value="1"/>
</dbReference>
<feature type="domain" description="PLD phosphodiesterase" evidence="14">
    <location>
        <begin position="209"/>
        <end position="236"/>
    </location>
</feature>
<dbReference type="Proteomes" id="UP000198619">
    <property type="component" value="Unassembled WGS sequence"/>
</dbReference>
<dbReference type="CDD" id="cd09112">
    <property type="entry name" value="PLDc_CLS_2"/>
    <property type="match status" value="1"/>
</dbReference>
<keyword evidence="16" id="KW-1185">Reference proteome</keyword>
<keyword evidence="4 12" id="KW-0808">Transferase</keyword>
<feature type="transmembrane region" description="Helical" evidence="12">
    <location>
        <begin position="6"/>
        <end position="27"/>
    </location>
</feature>
<keyword evidence="7 12" id="KW-1133">Transmembrane helix</keyword>
<dbReference type="InterPro" id="IPR027379">
    <property type="entry name" value="CLS_N"/>
</dbReference>
<evidence type="ECO:0000256" key="8">
    <source>
        <dbReference type="ARBA" id="ARBA00023098"/>
    </source>
</evidence>
<dbReference type="GO" id="GO:0005886">
    <property type="term" value="C:plasma membrane"/>
    <property type="evidence" value="ECO:0007669"/>
    <property type="project" value="UniProtKB-SubCell"/>
</dbReference>
<dbReference type="RefSeq" id="WP_090041725.1">
    <property type="nucleotide sequence ID" value="NZ_FOKI01000018.1"/>
</dbReference>
<keyword evidence="3 12" id="KW-0444">Lipid biosynthesis</keyword>
<evidence type="ECO:0000256" key="13">
    <source>
        <dbReference type="NCBIfam" id="TIGR04265"/>
    </source>
</evidence>
<dbReference type="SUPFAM" id="SSF56024">
    <property type="entry name" value="Phospholipase D/nuclease"/>
    <property type="match status" value="2"/>
</dbReference>
<dbReference type="OrthoDB" id="9762009at2"/>
<evidence type="ECO:0000256" key="12">
    <source>
        <dbReference type="HAMAP-Rule" id="MF_01916"/>
    </source>
</evidence>
<dbReference type="FunFam" id="3.30.870.10:FF:000014">
    <property type="entry name" value="Cardiolipin synthase"/>
    <property type="match status" value="1"/>
</dbReference>
<evidence type="ECO:0000256" key="10">
    <source>
        <dbReference type="ARBA" id="ARBA00023209"/>
    </source>
</evidence>
<protein>
    <recommendedName>
        <fullName evidence="12 13">Cardiolipin synthase</fullName>
        <shortName evidence="12">CL synthase</shortName>
        <ecNumber evidence="12 13">2.7.8.-</ecNumber>
    </recommendedName>
</protein>
<organism evidence="15 16">
    <name type="scientific">Clostridium frigidicarnis</name>
    <dbReference type="NCBI Taxonomy" id="84698"/>
    <lineage>
        <taxon>Bacteria</taxon>
        <taxon>Bacillati</taxon>
        <taxon>Bacillota</taxon>
        <taxon>Clostridia</taxon>
        <taxon>Eubacteriales</taxon>
        <taxon>Clostridiaceae</taxon>
        <taxon>Clostridium</taxon>
    </lineage>
</organism>
<evidence type="ECO:0000256" key="2">
    <source>
        <dbReference type="ARBA" id="ARBA00022475"/>
    </source>
</evidence>
<keyword evidence="10 12" id="KW-0594">Phospholipid biosynthesis</keyword>
<comment type="catalytic activity">
    <reaction evidence="12">
        <text>2 a 1,2-diacyl-sn-glycero-3-phospho-(1'-sn-glycerol) = a cardiolipin + glycerol</text>
        <dbReference type="Rhea" id="RHEA:31451"/>
        <dbReference type="ChEBI" id="CHEBI:17754"/>
        <dbReference type="ChEBI" id="CHEBI:62237"/>
        <dbReference type="ChEBI" id="CHEBI:64716"/>
    </reaction>
</comment>
<dbReference type="AlphaFoldDB" id="A0A1I0Z972"/>
<evidence type="ECO:0000256" key="4">
    <source>
        <dbReference type="ARBA" id="ARBA00022679"/>
    </source>
</evidence>
<keyword evidence="9 12" id="KW-0472">Membrane</keyword>
<evidence type="ECO:0000256" key="7">
    <source>
        <dbReference type="ARBA" id="ARBA00022989"/>
    </source>
</evidence>
<dbReference type="PANTHER" id="PTHR21248:SF22">
    <property type="entry name" value="PHOSPHOLIPASE D"/>
    <property type="match status" value="1"/>
</dbReference>
<dbReference type="PROSITE" id="PS50035">
    <property type="entry name" value="PLD"/>
    <property type="match status" value="2"/>
</dbReference>
<dbReference type="PANTHER" id="PTHR21248">
    <property type="entry name" value="CARDIOLIPIN SYNTHASE"/>
    <property type="match status" value="1"/>
</dbReference>
<evidence type="ECO:0000256" key="1">
    <source>
        <dbReference type="ARBA" id="ARBA00004651"/>
    </source>
</evidence>
<accession>A0A1I0Z972</accession>
<evidence type="ECO:0000313" key="15">
    <source>
        <dbReference type="EMBL" id="SFB22081.1"/>
    </source>
</evidence>
<dbReference type="InterPro" id="IPR022924">
    <property type="entry name" value="Cardiolipin_synthase"/>
</dbReference>
<feature type="active site" evidence="12">
    <location>
        <position position="400"/>
    </location>
</feature>
<dbReference type="InterPro" id="IPR030874">
    <property type="entry name" value="Cardiolipin_synth_Firmi"/>
</dbReference>
<proteinExistence type="inferred from homology"/>
<comment type="subcellular location">
    <subcellularLocation>
        <location evidence="1 12">Cell membrane</location>
        <topology evidence="1 12">Multi-pass membrane protein</topology>
    </subcellularLocation>
</comment>
<dbReference type="CDD" id="cd09110">
    <property type="entry name" value="PLDc_CLS_1"/>
    <property type="match status" value="1"/>
</dbReference>
<reference evidence="15 16" key="1">
    <citation type="submission" date="2016-10" db="EMBL/GenBank/DDBJ databases">
        <authorList>
            <person name="de Groot N.N."/>
        </authorList>
    </citation>
    <scope>NUCLEOTIDE SEQUENCE [LARGE SCALE GENOMIC DNA]</scope>
    <source>
        <strain evidence="15 16">DSM 12271</strain>
    </source>
</reference>
<name>A0A1I0Z972_9CLOT</name>
<dbReference type="NCBIfam" id="TIGR04265">
    <property type="entry name" value="bac_cardiolipin"/>
    <property type="match status" value="1"/>
</dbReference>
<feature type="transmembrane region" description="Helical" evidence="12">
    <location>
        <begin position="36"/>
        <end position="56"/>
    </location>
</feature>
<dbReference type="Pfam" id="PF13091">
    <property type="entry name" value="PLDc_2"/>
    <property type="match status" value="2"/>
</dbReference>
<dbReference type="Pfam" id="PF13396">
    <property type="entry name" value="PLDc_N"/>
    <property type="match status" value="1"/>
</dbReference>
<feature type="active site" evidence="12">
    <location>
        <position position="214"/>
    </location>
</feature>
<evidence type="ECO:0000256" key="6">
    <source>
        <dbReference type="ARBA" id="ARBA00022737"/>
    </source>
</evidence>
<dbReference type="EC" id="2.7.8.-" evidence="12 13"/>
<gene>
    <name evidence="15" type="ORF">SAMN04488528_101861</name>
</gene>
<keyword evidence="6" id="KW-0677">Repeat</keyword>
<dbReference type="SMART" id="SM00155">
    <property type="entry name" value="PLDc"/>
    <property type="match status" value="2"/>
</dbReference>
<dbReference type="GO" id="GO:0032049">
    <property type="term" value="P:cardiolipin biosynthetic process"/>
    <property type="evidence" value="ECO:0007669"/>
    <property type="project" value="UniProtKB-UniRule"/>
</dbReference>
<evidence type="ECO:0000259" key="14">
    <source>
        <dbReference type="PROSITE" id="PS50035"/>
    </source>
</evidence>
<comment type="similarity">
    <text evidence="12">Belongs to the phospholipase D family. Cardiolipin synthase subfamily.</text>
</comment>